<evidence type="ECO:0000256" key="1">
    <source>
        <dbReference type="SAM" id="Phobius"/>
    </source>
</evidence>
<sequence>MSNINDALPIISALTLIFSLLLISEIFRLKKEQRRLNKKIDYLRKDIDLLLSKNNGD</sequence>
<reference evidence="2" key="1">
    <citation type="submission" date="2018-05" db="EMBL/GenBank/DDBJ databases">
        <authorList>
            <person name="Lanie J.A."/>
            <person name="Ng W.-L."/>
            <person name="Kazmierczak K.M."/>
            <person name="Andrzejewski T.M."/>
            <person name="Davidsen T.M."/>
            <person name="Wayne K.J."/>
            <person name="Tettelin H."/>
            <person name="Glass J.I."/>
            <person name="Rusch D."/>
            <person name="Podicherti R."/>
            <person name="Tsui H.-C.T."/>
            <person name="Winkler M.E."/>
        </authorList>
    </citation>
    <scope>NUCLEOTIDE SEQUENCE</scope>
</reference>
<keyword evidence="1" id="KW-1133">Transmembrane helix</keyword>
<name>A0A381SGK4_9ZZZZ</name>
<organism evidence="2">
    <name type="scientific">marine metagenome</name>
    <dbReference type="NCBI Taxonomy" id="408172"/>
    <lineage>
        <taxon>unclassified sequences</taxon>
        <taxon>metagenomes</taxon>
        <taxon>ecological metagenomes</taxon>
    </lineage>
</organism>
<proteinExistence type="predicted"/>
<protein>
    <submittedName>
        <fullName evidence="2">Uncharacterized protein</fullName>
    </submittedName>
</protein>
<keyword evidence="1" id="KW-0472">Membrane</keyword>
<gene>
    <name evidence="2" type="ORF">METZ01_LOCUS55295</name>
</gene>
<evidence type="ECO:0000313" key="2">
    <source>
        <dbReference type="EMBL" id="SVA02441.1"/>
    </source>
</evidence>
<dbReference type="AlphaFoldDB" id="A0A381SGK4"/>
<accession>A0A381SGK4</accession>
<dbReference type="EMBL" id="UINC01003005">
    <property type="protein sequence ID" value="SVA02441.1"/>
    <property type="molecule type" value="Genomic_DNA"/>
</dbReference>
<keyword evidence="1" id="KW-0812">Transmembrane</keyword>
<feature type="transmembrane region" description="Helical" evidence="1">
    <location>
        <begin position="6"/>
        <end position="29"/>
    </location>
</feature>